<reference evidence="2 3" key="1">
    <citation type="submission" date="2024-02" db="EMBL/GenBank/DDBJ databases">
        <authorList>
            <person name="Chen Y."/>
            <person name="Shah S."/>
            <person name="Dougan E. K."/>
            <person name="Thang M."/>
            <person name="Chan C."/>
        </authorList>
    </citation>
    <scope>NUCLEOTIDE SEQUENCE [LARGE SCALE GENOMIC DNA]</scope>
</reference>
<dbReference type="Proteomes" id="UP001642484">
    <property type="component" value="Unassembled WGS sequence"/>
</dbReference>
<accession>A0ABP0JBW3</accession>
<feature type="compositionally biased region" description="Basic residues" evidence="1">
    <location>
        <begin position="134"/>
        <end position="150"/>
    </location>
</feature>
<evidence type="ECO:0000313" key="3">
    <source>
        <dbReference type="Proteomes" id="UP001642484"/>
    </source>
</evidence>
<name>A0ABP0JBW3_9DINO</name>
<keyword evidence="3" id="KW-1185">Reference proteome</keyword>
<sequence>DRRAGRGVRLAAPRAEPGRRRRRGVGSTGDARAAAAADGSGLPAVPWAQQEPRAFVEVPQQGSSLGRLGGSADRPGGRSTSTPQAPQNAPGGRVAGHGEGAAGEAAEGRDRGHPARGVPSRSGPLRPREALRLSAHRGALRPGRRARHALQRAPCRGSSRCGAESEAGARALGRHPRVQLQGGAMLGRGRSAWVGVSVENAVEMGGEDRTEGQGGANEARTVERGGRNLLAMASNLLVRTEERGGRMNVLNSLNYSNCCSRTTRKCLKGLDFVEQSDYILYVPRCARSPSPDHRRIRFPPLSDQPISANRTPCDCQCPSSEQVRRTAPANALVAGAGQRERNRNRSLVGAAVSQRISASTAL</sequence>
<feature type="region of interest" description="Disordered" evidence="1">
    <location>
        <begin position="1"/>
        <end position="161"/>
    </location>
</feature>
<proteinExistence type="predicted"/>
<evidence type="ECO:0000313" key="2">
    <source>
        <dbReference type="EMBL" id="CAK9011722.1"/>
    </source>
</evidence>
<comment type="caution">
    <text evidence="2">The sequence shown here is derived from an EMBL/GenBank/DDBJ whole genome shotgun (WGS) entry which is preliminary data.</text>
</comment>
<feature type="non-terminal residue" evidence="2">
    <location>
        <position position="1"/>
    </location>
</feature>
<dbReference type="EMBL" id="CAXAMN010004969">
    <property type="protein sequence ID" value="CAK9011722.1"/>
    <property type="molecule type" value="Genomic_DNA"/>
</dbReference>
<gene>
    <name evidence="2" type="ORF">CCMP2556_LOCUS10572</name>
</gene>
<feature type="compositionally biased region" description="Polar residues" evidence="1">
    <location>
        <begin position="78"/>
        <end position="87"/>
    </location>
</feature>
<protein>
    <submittedName>
        <fullName evidence="2">Uncharacterized protein</fullName>
    </submittedName>
</protein>
<organism evidence="2 3">
    <name type="scientific">Durusdinium trenchii</name>
    <dbReference type="NCBI Taxonomy" id="1381693"/>
    <lineage>
        <taxon>Eukaryota</taxon>
        <taxon>Sar</taxon>
        <taxon>Alveolata</taxon>
        <taxon>Dinophyceae</taxon>
        <taxon>Suessiales</taxon>
        <taxon>Symbiodiniaceae</taxon>
        <taxon>Durusdinium</taxon>
    </lineage>
</organism>
<evidence type="ECO:0000256" key="1">
    <source>
        <dbReference type="SAM" id="MobiDB-lite"/>
    </source>
</evidence>